<dbReference type="EMBL" id="MBEW02000001">
    <property type="protein sequence ID" value="RDY22352.1"/>
    <property type="molecule type" value="Genomic_DNA"/>
</dbReference>
<reference evidence="1 2" key="1">
    <citation type="journal article" date="2016" name="Genome Announc.">
        <title>Draft Genome Sequence of Criibacterium bergeronii gen. nov., sp. nov., Strain CCRI-22567T, Isolated from a Vaginal Sample from a Woman with Bacterial Vaginosis.</title>
        <authorList>
            <person name="Maheux A.F."/>
            <person name="Berube E."/>
            <person name="Boudreau D.K."/>
            <person name="Raymond F."/>
            <person name="Corbeil J."/>
            <person name="Roy P.H."/>
            <person name="Boissinot M."/>
            <person name="Omar R.F."/>
        </authorList>
    </citation>
    <scope>NUCLEOTIDE SEQUENCE [LARGE SCALE GENOMIC DNA]</scope>
    <source>
        <strain evidence="1 2">CCRI-22567</strain>
    </source>
</reference>
<evidence type="ECO:0000313" key="1">
    <source>
        <dbReference type="EMBL" id="RDY22352.1"/>
    </source>
</evidence>
<dbReference type="AlphaFoldDB" id="A0A371IPE0"/>
<protein>
    <submittedName>
        <fullName evidence="1">Uncharacterized protein</fullName>
    </submittedName>
</protein>
<gene>
    <name evidence="1" type="ORF">BBG48_001150</name>
</gene>
<dbReference type="RefSeq" id="WP_068911780.1">
    <property type="nucleotide sequence ID" value="NZ_MBEW02000001.1"/>
</dbReference>
<organism evidence="1 2">
    <name type="scientific">Criibacterium bergeronii</name>
    <dbReference type="NCBI Taxonomy" id="1871336"/>
    <lineage>
        <taxon>Bacteria</taxon>
        <taxon>Bacillati</taxon>
        <taxon>Bacillota</taxon>
        <taxon>Clostridia</taxon>
        <taxon>Peptostreptococcales</taxon>
        <taxon>Filifactoraceae</taxon>
        <taxon>Criibacterium</taxon>
    </lineage>
</organism>
<sequence length="100" mass="11849">MRPYDKKSHAVDYAMLRKTITIFQGDYDIIKQYAYSVNQSFSEAIRTLSVKQIQQQENEDLLSFLNNNCKFIDEYEQKEIDSKNLDYTNLNGFVKVEFTD</sequence>
<dbReference type="Proteomes" id="UP000093352">
    <property type="component" value="Unassembled WGS sequence"/>
</dbReference>
<evidence type="ECO:0000313" key="2">
    <source>
        <dbReference type="Proteomes" id="UP000093352"/>
    </source>
</evidence>
<accession>A0A371IPE0</accession>
<comment type="caution">
    <text evidence="1">The sequence shown here is derived from an EMBL/GenBank/DDBJ whole genome shotgun (WGS) entry which is preliminary data.</text>
</comment>
<keyword evidence="2" id="KW-1185">Reference proteome</keyword>
<proteinExistence type="predicted"/>
<name>A0A371IPE0_9FIRM</name>